<protein>
    <submittedName>
        <fullName evidence="1">Uncharacterized protein</fullName>
    </submittedName>
</protein>
<evidence type="ECO:0000313" key="1">
    <source>
        <dbReference type="EMBL" id="AIK95909.1"/>
    </source>
</evidence>
<accession>A0A077AV28</accession>
<gene>
    <name evidence="1" type="ORF">ID47_02920</name>
</gene>
<sequence>MTDYAFILSKNYGDKQWSINGDDYDGLIWLDSSEKPTQEELDQQYLTYQNTIAYSPLRRQTYTDRGSDYDSMIVALWEYIIENRPEAANALQSIRLQVKADIPKPI</sequence>
<dbReference type="EMBL" id="CP008941">
    <property type="protein sequence ID" value="AIK95909.1"/>
    <property type="molecule type" value="Genomic_DNA"/>
</dbReference>
<name>A0A077AV28_9PROT</name>
<dbReference type="STRING" id="91604.ID47_02920"/>
<keyword evidence="2" id="KW-1185">Reference proteome</keyword>
<evidence type="ECO:0000313" key="2">
    <source>
        <dbReference type="Proteomes" id="UP000028926"/>
    </source>
</evidence>
<dbReference type="RefSeq" id="WP_038463564.1">
    <property type="nucleotide sequence ID" value="NZ_CP008941.1"/>
</dbReference>
<proteinExistence type="predicted"/>
<dbReference type="Proteomes" id="UP000028926">
    <property type="component" value="Chromosome"/>
</dbReference>
<dbReference type="KEGG" id="paca:ID47_02920"/>
<reference evidence="1 2" key="1">
    <citation type="submission" date="2014-07" db="EMBL/GenBank/DDBJ databases">
        <title>Comparative genomic insights into amoeba endosymbionts belonging to the families of Holosporaceae and Candidatus Midichloriaceae within Rickettsiales.</title>
        <authorList>
            <person name="Wang Z."/>
            <person name="Wu M."/>
        </authorList>
    </citation>
    <scope>NUCLEOTIDE SEQUENCE [LARGE SCALE GENOMIC DNA]</scope>
    <source>
        <strain evidence="1">PRA3</strain>
    </source>
</reference>
<dbReference type="AlphaFoldDB" id="A0A077AV28"/>
<dbReference type="HOGENOM" id="CLU_2218285_0_0_5"/>
<organism evidence="1 2">
    <name type="scientific">Candidatus Odyssella acanthamoebae</name>
    <dbReference type="NCBI Taxonomy" id="91604"/>
    <lineage>
        <taxon>Bacteria</taxon>
        <taxon>Pseudomonadati</taxon>
        <taxon>Pseudomonadota</taxon>
        <taxon>Alphaproteobacteria</taxon>
        <taxon>Holosporales</taxon>
        <taxon>Candidatus Paracaedibacteraceae</taxon>
        <taxon>Candidatus Odyssella</taxon>
    </lineage>
</organism>